<dbReference type="SUPFAM" id="SSF54909">
    <property type="entry name" value="Dimeric alpha+beta barrel"/>
    <property type="match status" value="1"/>
</dbReference>
<sequence>MAVFVSHWYTADRTTALKDLDEVTAQWETAEWPADILSFSSYLSAAGDTVLTYAQCASATAYRPFTRALAGPASAEAVEYRLYRSFVPDGATAEPPGCMVAASFDTDGPLCQRHVIEEIVGTVGREGPHAKDGLLGTHFHTSVDGTRVLNYAEWTTDEAHETFLRDACSGRARAAYEAIPGVRPIGYTRYHLHHSAVRP</sequence>
<keyword evidence="2" id="KW-1185">Reference proteome</keyword>
<keyword evidence="1" id="KW-0560">Oxidoreductase</keyword>
<proteinExistence type="predicted"/>
<comment type="caution">
    <text evidence="1">The sequence shown here is derived from an EMBL/GenBank/DDBJ whole genome shotgun (WGS) entry which is preliminary data.</text>
</comment>
<dbReference type="Gene3D" id="3.30.70.100">
    <property type="match status" value="2"/>
</dbReference>
<gene>
    <name evidence="1" type="ORF">ACFP4F_35890</name>
</gene>
<dbReference type="GO" id="GO:0004497">
    <property type="term" value="F:monooxygenase activity"/>
    <property type="evidence" value="ECO:0007669"/>
    <property type="project" value="UniProtKB-KW"/>
</dbReference>
<accession>A0ABW1MW60</accession>
<name>A0ABW1MW60_9ACTN</name>
<reference evidence="2" key="1">
    <citation type="journal article" date="2019" name="Int. J. Syst. Evol. Microbiol.">
        <title>The Global Catalogue of Microorganisms (GCM) 10K type strain sequencing project: providing services to taxonomists for standard genome sequencing and annotation.</title>
        <authorList>
            <consortium name="The Broad Institute Genomics Platform"/>
            <consortium name="The Broad Institute Genome Sequencing Center for Infectious Disease"/>
            <person name="Wu L."/>
            <person name="Ma J."/>
        </authorList>
    </citation>
    <scope>NUCLEOTIDE SEQUENCE [LARGE SCALE GENOMIC DNA]</scope>
    <source>
        <strain evidence="2">CGMCC 1.15180</strain>
    </source>
</reference>
<dbReference type="Proteomes" id="UP001596139">
    <property type="component" value="Unassembled WGS sequence"/>
</dbReference>
<dbReference type="InterPro" id="IPR011008">
    <property type="entry name" value="Dimeric_a/b-barrel"/>
</dbReference>
<evidence type="ECO:0000313" key="2">
    <source>
        <dbReference type="Proteomes" id="UP001596139"/>
    </source>
</evidence>
<evidence type="ECO:0000313" key="1">
    <source>
        <dbReference type="EMBL" id="MFC6067903.1"/>
    </source>
</evidence>
<organism evidence="1 2">
    <name type="scientific">Streptomyces ochraceiscleroticus</name>
    <dbReference type="NCBI Taxonomy" id="47761"/>
    <lineage>
        <taxon>Bacteria</taxon>
        <taxon>Bacillati</taxon>
        <taxon>Actinomycetota</taxon>
        <taxon>Actinomycetes</taxon>
        <taxon>Kitasatosporales</taxon>
        <taxon>Streptomycetaceae</taxon>
        <taxon>Streptomyces</taxon>
    </lineage>
</organism>
<keyword evidence="1" id="KW-0503">Monooxygenase</keyword>
<protein>
    <submittedName>
        <fullName evidence="1">Antibiotic biosynthesis monooxygenase</fullName>
    </submittedName>
</protein>
<dbReference type="RefSeq" id="WP_051862837.1">
    <property type="nucleotide sequence ID" value="NZ_JBHSPX010000015.1"/>
</dbReference>
<dbReference type="EMBL" id="JBHSPX010000015">
    <property type="protein sequence ID" value="MFC6067903.1"/>
    <property type="molecule type" value="Genomic_DNA"/>
</dbReference>